<keyword evidence="3" id="KW-1185">Reference proteome</keyword>
<accession>A0AA38IB38</accession>
<protein>
    <submittedName>
        <fullName evidence="2">Uncharacterized protein</fullName>
    </submittedName>
</protein>
<evidence type="ECO:0000256" key="1">
    <source>
        <dbReference type="SAM" id="MobiDB-lite"/>
    </source>
</evidence>
<proteinExistence type="predicted"/>
<sequence length="311" mass="36172">MDTPKRRFANIRVADMKRQKMAEDEEEAASENNLGTSSVNVMSPESPVPQTPECAFWDNTQRSADEDKADSIFDDNLDEAMSAAVDALEAIQERRRIANERYRLVDEIMLPLTKSGSKFISFGVRPFKNFEAVVKIHNPQLTAAVIFDDEEYDDFVKKLGRKIAEIRSVNYTGDADVFSTRRHNVTFQFKEKVFKISCSEEDVHKPLYVKNDTPLKIHKQKSYFQSQLSKRISARRPIYDIFINDVALHVMENNNASIEEALLDVISKGYAEDWILHEMCMKTPHTLIYHVNKRVKYFREHNDYYYCTQEM</sequence>
<evidence type="ECO:0000313" key="2">
    <source>
        <dbReference type="EMBL" id="KAJ3651934.1"/>
    </source>
</evidence>
<feature type="region of interest" description="Disordered" evidence="1">
    <location>
        <begin position="1"/>
        <end position="50"/>
    </location>
</feature>
<dbReference type="Proteomes" id="UP001168821">
    <property type="component" value="Unassembled WGS sequence"/>
</dbReference>
<organism evidence="2 3">
    <name type="scientific">Zophobas morio</name>
    <dbReference type="NCBI Taxonomy" id="2755281"/>
    <lineage>
        <taxon>Eukaryota</taxon>
        <taxon>Metazoa</taxon>
        <taxon>Ecdysozoa</taxon>
        <taxon>Arthropoda</taxon>
        <taxon>Hexapoda</taxon>
        <taxon>Insecta</taxon>
        <taxon>Pterygota</taxon>
        <taxon>Neoptera</taxon>
        <taxon>Endopterygota</taxon>
        <taxon>Coleoptera</taxon>
        <taxon>Polyphaga</taxon>
        <taxon>Cucujiformia</taxon>
        <taxon>Tenebrionidae</taxon>
        <taxon>Zophobas</taxon>
    </lineage>
</organism>
<feature type="compositionally biased region" description="Polar residues" evidence="1">
    <location>
        <begin position="32"/>
        <end position="43"/>
    </location>
</feature>
<comment type="caution">
    <text evidence="2">The sequence shown here is derived from an EMBL/GenBank/DDBJ whole genome shotgun (WGS) entry which is preliminary data.</text>
</comment>
<dbReference type="EMBL" id="JALNTZ010000005">
    <property type="protein sequence ID" value="KAJ3651934.1"/>
    <property type="molecule type" value="Genomic_DNA"/>
</dbReference>
<reference evidence="2" key="1">
    <citation type="journal article" date="2023" name="G3 (Bethesda)">
        <title>Whole genome assemblies of Zophobas morio and Tenebrio molitor.</title>
        <authorList>
            <person name="Kaur S."/>
            <person name="Stinson S.A."/>
            <person name="diCenzo G.C."/>
        </authorList>
    </citation>
    <scope>NUCLEOTIDE SEQUENCE</scope>
    <source>
        <strain evidence="2">QUZm001</strain>
    </source>
</reference>
<name>A0AA38IB38_9CUCU</name>
<gene>
    <name evidence="2" type="ORF">Zmor_017938</name>
</gene>
<evidence type="ECO:0000313" key="3">
    <source>
        <dbReference type="Proteomes" id="UP001168821"/>
    </source>
</evidence>
<dbReference type="AlphaFoldDB" id="A0AA38IB38"/>